<proteinExistence type="predicted"/>
<gene>
    <name evidence="1" type="ORF">R3P38DRAFT_2803584</name>
</gene>
<name>A0AAV9ZU27_9AGAR</name>
<evidence type="ECO:0000313" key="1">
    <source>
        <dbReference type="EMBL" id="KAK6991895.1"/>
    </source>
</evidence>
<sequence length="118" mass="12755">MPPAEGCEEFEEGGILGGGAGLKCVDVDGVAEHDGREAEIIDGGNTKTMCLGNPKWIEQTLLMQTYFQYSPYKVEEQVGCELGKFPQGNLKCWVVAPAYSEVKEGQASTTHASYSSME</sequence>
<evidence type="ECO:0000313" key="2">
    <source>
        <dbReference type="Proteomes" id="UP001362999"/>
    </source>
</evidence>
<reference evidence="1 2" key="1">
    <citation type="journal article" date="2024" name="J Genomics">
        <title>Draft genome sequencing and assembly of Favolaschia claudopus CIRM-BRFM 2984 isolated from oak limbs.</title>
        <authorList>
            <person name="Navarro D."/>
            <person name="Drula E."/>
            <person name="Chaduli D."/>
            <person name="Cazenave R."/>
            <person name="Ahrendt S."/>
            <person name="Wang J."/>
            <person name="Lipzen A."/>
            <person name="Daum C."/>
            <person name="Barry K."/>
            <person name="Grigoriev I.V."/>
            <person name="Favel A."/>
            <person name="Rosso M.N."/>
            <person name="Martin F."/>
        </authorList>
    </citation>
    <scope>NUCLEOTIDE SEQUENCE [LARGE SCALE GENOMIC DNA]</scope>
    <source>
        <strain evidence="1 2">CIRM-BRFM 2984</strain>
    </source>
</reference>
<keyword evidence="2" id="KW-1185">Reference proteome</keyword>
<comment type="caution">
    <text evidence="1">The sequence shown here is derived from an EMBL/GenBank/DDBJ whole genome shotgun (WGS) entry which is preliminary data.</text>
</comment>
<dbReference type="EMBL" id="JAWWNJ010000115">
    <property type="protein sequence ID" value="KAK6991895.1"/>
    <property type="molecule type" value="Genomic_DNA"/>
</dbReference>
<dbReference type="Proteomes" id="UP001362999">
    <property type="component" value="Unassembled WGS sequence"/>
</dbReference>
<protein>
    <submittedName>
        <fullName evidence="1">Uncharacterized protein</fullName>
    </submittedName>
</protein>
<organism evidence="1 2">
    <name type="scientific">Favolaschia claudopus</name>
    <dbReference type="NCBI Taxonomy" id="2862362"/>
    <lineage>
        <taxon>Eukaryota</taxon>
        <taxon>Fungi</taxon>
        <taxon>Dikarya</taxon>
        <taxon>Basidiomycota</taxon>
        <taxon>Agaricomycotina</taxon>
        <taxon>Agaricomycetes</taxon>
        <taxon>Agaricomycetidae</taxon>
        <taxon>Agaricales</taxon>
        <taxon>Marasmiineae</taxon>
        <taxon>Mycenaceae</taxon>
        <taxon>Favolaschia</taxon>
    </lineage>
</organism>
<accession>A0AAV9ZU27</accession>
<dbReference type="AlphaFoldDB" id="A0AAV9ZU27"/>